<evidence type="ECO:0000256" key="5">
    <source>
        <dbReference type="ARBA" id="ARBA00022737"/>
    </source>
</evidence>
<comment type="subcellular location">
    <subcellularLocation>
        <location evidence="1">Membrane</location>
        <topology evidence="1">Single-pass membrane protein</topology>
    </subcellularLocation>
</comment>
<evidence type="ECO:0000313" key="10">
    <source>
        <dbReference type="EMBL" id="KAK6793262.1"/>
    </source>
</evidence>
<dbReference type="GO" id="GO:0016020">
    <property type="term" value="C:membrane"/>
    <property type="evidence" value="ECO:0007669"/>
    <property type="project" value="UniProtKB-SubCell"/>
</dbReference>
<dbReference type="EMBL" id="JBANQN010000003">
    <property type="protein sequence ID" value="KAK6793262.1"/>
    <property type="molecule type" value="Genomic_DNA"/>
</dbReference>
<dbReference type="Proteomes" id="UP001371456">
    <property type="component" value="Unassembled WGS sequence"/>
</dbReference>
<evidence type="ECO:0000256" key="3">
    <source>
        <dbReference type="ARBA" id="ARBA00022692"/>
    </source>
</evidence>
<dbReference type="Gene3D" id="3.80.10.10">
    <property type="entry name" value="Ribonuclease Inhibitor"/>
    <property type="match status" value="1"/>
</dbReference>
<keyword evidence="3" id="KW-0812">Transmembrane</keyword>
<evidence type="ECO:0000256" key="2">
    <source>
        <dbReference type="ARBA" id="ARBA00022614"/>
    </source>
</evidence>
<gene>
    <name evidence="10" type="ORF">RDI58_006715</name>
</gene>
<feature type="signal peptide" evidence="8">
    <location>
        <begin position="1"/>
        <end position="21"/>
    </location>
</feature>
<dbReference type="InterPro" id="IPR013210">
    <property type="entry name" value="LRR_N_plant-typ"/>
</dbReference>
<name>A0AAN8TXT3_SOLBU</name>
<dbReference type="GO" id="GO:0050832">
    <property type="term" value="P:defense response to fungus"/>
    <property type="evidence" value="ECO:0007669"/>
    <property type="project" value="UniProtKB-ARBA"/>
</dbReference>
<accession>A0AAN8TXT3</accession>
<keyword evidence="5" id="KW-0677">Repeat</keyword>
<keyword evidence="4 8" id="KW-0732">Signal</keyword>
<evidence type="ECO:0000256" key="7">
    <source>
        <dbReference type="ARBA" id="ARBA00023136"/>
    </source>
</evidence>
<keyword evidence="6" id="KW-1133">Transmembrane helix</keyword>
<dbReference type="PANTHER" id="PTHR48060:SF21">
    <property type="entry name" value="L DOMAIN-LIKE PROTEIN"/>
    <property type="match status" value="1"/>
</dbReference>
<feature type="chain" id="PRO_5043044868" description="Leucine-rich repeat-containing N-terminal plant-type domain-containing protein" evidence="8">
    <location>
        <begin position="22"/>
        <end position="146"/>
    </location>
</feature>
<evidence type="ECO:0000256" key="1">
    <source>
        <dbReference type="ARBA" id="ARBA00004167"/>
    </source>
</evidence>
<feature type="domain" description="Leucine-rich repeat-containing N-terminal plant-type" evidence="9">
    <location>
        <begin position="27"/>
        <end position="65"/>
    </location>
</feature>
<reference evidence="10 11" key="1">
    <citation type="submission" date="2024-02" db="EMBL/GenBank/DDBJ databases">
        <title>de novo genome assembly of Solanum bulbocastanum strain 11H21.</title>
        <authorList>
            <person name="Hosaka A.J."/>
        </authorList>
    </citation>
    <scope>NUCLEOTIDE SEQUENCE [LARGE SCALE GENOMIC DNA]</scope>
    <source>
        <tissue evidence="10">Young leaves</tissue>
    </source>
</reference>
<dbReference type="InterPro" id="IPR001611">
    <property type="entry name" value="Leu-rich_rpt"/>
</dbReference>
<dbReference type="SUPFAM" id="SSF52058">
    <property type="entry name" value="L domain-like"/>
    <property type="match status" value="1"/>
</dbReference>
<keyword evidence="7" id="KW-0472">Membrane</keyword>
<dbReference type="AlphaFoldDB" id="A0AAN8TXT3"/>
<dbReference type="PANTHER" id="PTHR48060">
    <property type="entry name" value="DNA DAMAGE-REPAIR/TOLERATION PROTEIN DRT100"/>
    <property type="match status" value="1"/>
</dbReference>
<evidence type="ECO:0000256" key="6">
    <source>
        <dbReference type="ARBA" id="ARBA00022989"/>
    </source>
</evidence>
<dbReference type="InterPro" id="IPR053211">
    <property type="entry name" value="DNA_repair-toleration"/>
</dbReference>
<evidence type="ECO:0000256" key="4">
    <source>
        <dbReference type="ARBA" id="ARBA00022729"/>
    </source>
</evidence>
<dbReference type="InterPro" id="IPR032675">
    <property type="entry name" value="LRR_dom_sf"/>
</dbReference>
<proteinExistence type="predicted"/>
<dbReference type="Pfam" id="PF08263">
    <property type="entry name" value="LRRNT_2"/>
    <property type="match status" value="1"/>
</dbReference>
<comment type="caution">
    <text evidence="10">The sequence shown here is derived from an EMBL/GenBank/DDBJ whole genome shotgun (WGS) entry which is preliminary data.</text>
</comment>
<organism evidence="10 11">
    <name type="scientific">Solanum bulbocastanum</name>
    <name type="common">Wild potato</name>
    <dbReference type="NCBI Taxonomy" id="147425"/>
    <lineage>
        <taxon>Eukaryota</taxon>
        <taxon>Viridiplantae</taxon>
        <taxon>Streptophyta</taxon>
        <taxon>Embryophyta</taxon>
        <taxon>Tracheophyta</taxon>
        <taxon>Spermatophyta</taxon>
        <taxon>Magnoliopsida</taxon>
        <taxon>eudicotyledons</taxon>
        <taxon>Gunneridae</taxon>
        <taxon>Pentapetalae</taxon>
        <taxon>asterids</taxon>
        <taxon>lamiids</taxon>
        <taxon>Solanales</taxon>
        <taxon>Solanaceae</taxon>
        <taxon>Solanoideae</taxon>
        <taxon>Solaneae</taxon>
        <taxon>Solanum</taxon>
    </lineage>
</organism>
<dbReference type="FunFam" id="3.80.10.10:FF:000129">
    <property type="entry name" value="Leucine-rich repeat receptor-like kinase"/>
    <property type="match status" value="1"/>
</dbReference>
<evidence type="ECO:0000313" key="11">
    <source>
        <dbReference type="Proteomes" id="UP001371456"/>
    </source>
</evidence>
<keyword evidence="2" id="KW-0433">Leucine-rich repeat</keyword>
<dbReference type="Pfam" id="PF13855">
    <property type="entry name" value="LRR_8"/>
    <property type="match status" value="1"/>
</dbReference>
<evidence type="ECO:0000259" key="9">
    <source>
        <dbReference type="Pfam" id="PF08263"/>
    </source>
</evidence>
<protein>
    <recommendedName>
        <fullName evidence="9">Leucine-rich repeat-containing N-terminal plant-type domain-containing protein</fullName>
    </recommendedName>
</protein>
<keyword evidence="11" id="KW-1185">Reference proteome</keyword>
<sequence>MEKAFTIFLLTIFLLLHYVMTQTNITTDQLALLSLKSQIISDPFHFLHESWSAAISVCRWVGVTCGSHHQRVKSLNLSNMALTGRIPRDFGNLTFLGSLDLGSNNFQGYLPQEMAYLHRLKFLDLSFNNFRGEIPSWFGFFTNFKF</sequence>
<evidence type="ECO:0000256" key="8">
    <source>
        <dbReference type="SAM" id="SignalP"/>
    </source>
</evidence>